<sequence length="273" mass="28568">MLEGLGLLGPIDATSRIAASMNGVEAWTEIMLQQKHIRTRGFNSQRKNLGCSSGNVKNPSGALRTSSVPLFHSATLAGIDLHLHAAMVAHFHCSILPHAREKPAAAWPSLPFARPSSATVATTLIFILQPGFMEACGCCNGATDGAAALTSSLAMLTTWLQERGGVTVVMDVAVCSREDGVARDLVAGRRRWCVAVMVVQIPATRLCGGGALVVTGKLAVVVAWFRWCVELVRGYAGAGTVAGAAVEMVRPRSASLLLWLLVQRGAAEVGGGG</sequence>
<protein>
    <submittedName>
        <fullName evidence="1">Uncharacterized protein</fullName>
    </submittedName>
</protein>
<evidence type="ECO:0000313" key="2">
    <source>
        <dbReference type="Proteomes" id="UP000501690"/>
    </source>
</evidence>
<accession>A0A4D6L3G7</accession>
<dbReference type="EMBL" id="CP039346">
    <property type="protein sequence ID" value="QCD83010.1"/>
    <property type="molecule type" value="Genomic_DNA"/>
</dbReference>
<organism evidence="1 2">
    <name type="scientific">Vigna unguiculata</name>
    <name type="common">Cowpea</name>
    <dbReference type="NCBI Taxonomy" id="3917"/>
    <lineage>
        <taxon>Eukaryota</taxon>
        <taxon>Viridiplantae</taxon>
        <taxon>Streptophyta</taxon>
        <taxon>Embryophyta</taxon>
        <taxon>Tracheophyta</taxon>
        <taxon>Spermatophyta</taxon>
        <taxon>Magnoliopsida</taxon>
        <taxon>eudicotyledons</taxon>
        <taxon>Gunneridae</taxon>
        <taxon>Pentapetalae</taxon>
        <taxon>rosids</taxon>
        <taxon>fabids</taxon>
        <taxon>Fabales</taxon>
        <taxon>Fabaceae</taxon>
        <taxon>Papilionoideae</taxon>
        <taxon>50 kb inversion clade</taxon>
        <taxon>NPAAA clade</taxon>
        <taxon>indigoferoid/millettioid clade</taxon>
        <taxon>Phaseoleae</taxon>
        <taxon>Vigna</taxon>
    </lineage>
</organism>
<gene>
    <name evidence="1" type="ORF">DEO72_LG2g3352</name>
</gene>
<reference evidence="1 2" key="1">
    <citation type="submission" date="2019-04" db="EMBL/GenBank/DDBJ databases">
        <title>An improved genome assembly and genetic linkage map for asparagus bean, Vigna unguiculata ssp. sesquipedialis.</title>
        <authorList>
            <person name="Xia Q."/>
            <person name="Zhang R."/>
            <person name="Dong Y."/>
        </authorList>
    </citation>
    <scope>NUCLEOTIDE SEQUENCE [LARGE SCALE GENOMIC DNA]</scope>
    <source>
        <tissue evidence="1">Leaf</tissue>
    </source>
</reference>
<evidence type="ECO:0000313" key="1">
    <source>
        <dbReference type="EMBL" id="QCD83010.1"/>
    </source>
</evidence>
<name>A0A4D6L3G7_VIGUN</name>
<dbReference type="Proteomes" id="UP000501690">
    <property type="component" value="Linkage Group LG2"/>
</dbReference>
<keyword evidence="2" id="KW-1185">Reference proteome</keyword>
<dbReference type="AlphaFoldDB" id="A0A4D6L3G7"/>
<proteinExistence type="predicted"/>